<accession>A0A0C9MCK1</accession>
<dbReference type="Proteomes" id="UP000053815">
    <property type="component" value="Unassembled WGS sequence"/>
</dbReference>
<evidence type="ECO:0000313" key="2">
    <source>
        <dbReference type="EMBL" id="GAN08341.1"/>
    </source>
</evidence>
<evidence type="ECO:0000256" key="1">
    <source>
        <dbReference type="SAM" id="MobiDB-lite"/>
    </source>
</evidence>
<dbReference type="AlphaFoldDB" id="A0A0C9MCK1"/>
<sequence>MSSITTTACISVIVSSVPASASLSNMISASVTEFSSSAPQPIPTNKMAAKKSSNKSKRVAKKPSSIDYSAIDMALALPWCSTPESAETTHLRINSVLMLRLENGQNTAKTWHI</sequence>
<organism evidence="2">
    <name type="scientific">Mucor ambiguus</name>
    <dbReference type="NCBI Taxonomy" id="91626"/>
    <lineage>
        <taxon>Eukaryota</taxon>
        <taxon>Fungi</taxon>
        <taxon>Fungi incertae sedis</taxon>
        <taxon>Mucoromycota</taxon>
        <taxon>Mucoromycotina</taxon>
        <taxon>Mucoromycetes</taxon>
        <taxon>Mucorales</taxon>
        <taxon>Mucorineae</taxon>
        <taxon>Mucoraceae</taxon>
        <taxon>Mucor</taxon>
    </lineage>
</organism>
<gene>
    <name evidence="2" type="ORF">MAM1_0200d07850</name>
</gene>
<dbReference type="EMBL" id="DF836489">
    <property type="protein sequence ID" value="GAN08341.1"/>
    <property type="molecule type" value="Genomic_DNA"/>
</dbReference>
<feature type="region of interest" description="Disordered" evidence="1">
    <location>
        <begin position="35"/>
        <end position="63"/>
    </location>
</feature>
<feature type="compositionally biased region" description="Basic residues" evidence="1">
    <location>
        <begin position="48"/>
        <end position="61"/>
    </location>
</feature>
<evidence type="ECO:0000313" key="3">
    <source>
        <dbReference type="Proteomes" id="UP000053815"/>
    </source>
</evidence>
<keyword evidence="3" id="KW-1185">Reference proteome</keyword>
<protein>
    <submittedName>
        <fullName evidence="2">Uncharacterized protein</fullName>
    </submittedName>
</protein>
<name>A0A0C9MCK1_9FUNG</name>
<reference evidence="2" key="1">
    <citation type="submission" date="2014-09" db="EMBL/GenBank/DDBJ databases">
        <title>Draft genome sequence of an oleaginous Mucoromycotina fungus Mucor ambiguus NBRC6742.</title>
        <authorList>
            <person name="Takeda I."/>
            <person name="Yamane N."/>
            <person name="Morita T."/>
            <person name="Tamano K."/>
            <person name="Machida M."/>
            <person name="Baker S."/>
            <person name="Koike H."/>
        </authorList>
    </citation>
    <scope>NUCLEOTIDE SEQUENCE</scope>
    <source>
        <strain evidence="2">NBRC 6742</strain>
    </source>
</reference>
<proteinExistence type="predicted"/>